<keyword evidence="4" id="KW-0067">ATP-binding</keyword>
<evidence type="ECO:0000256" key="2">
    <source>
        <dbReference type="PIRSR" id="PIRSR000705-1"/>
    </source>
</evidence>
<keyword evidence="6" id="KW-0808">Transferase</keyword>
<dbReference type="SUPFAM" id="SSF52540">
    <property type="entry name" value="P-loop containing nucleoside triphosphate hydrolases"/>
    <property type="match status" value="1"/>
</dbReference>
<evidence type="ECO:0000256" key="1">
    <source>
        <dbReference type="ARBA" id="ARBA00007420"/>
    </source>
</evidence>
<dbReference type="CDD" id="cd01673">
    <property type="entry name" value="dNK"/>
    <property type="match status" value="1"/>
</dbReference>
<dbReference type="Gene3D" id="3.40.50.300">
    <property type="entry name" value="P-loop containing nucleotide triphosphate hydrolases"/>
    <property type="match status" value="1"/>
</dbReference>
<feature type="binding site" evidence="4">
    <location>
        <begin position="134"/>
        <end position="138"/>
    </location>
    <ligand>
        <name>ATP</name>
        <dbReference type="ChEBI" id="CHEBI:30616"/>
    </ligand>
</feature>
<keyword evidence="7" id="KW-1185">Reference proteome</keyword>
<dbReference type="GO" id="GO:0005524">
    <property type="term" value="F:ATP binding"/>
    <property type="evidence" value="ECO:0007669"/>
    <property type="project" value="UniProtKB-KW"/>
</dbReference>
<protein>
    <submittedName>
        <fullName evidence="6">Deoxynucleoside kinase</fullName>
    </submittedName>
</protein>
<feature type="binding site" evidence="3">
    <location>
        <position position="42"/>
    </location>
    <ligand>
        <name>substrate</name>
    </ligand>
</feature>
<keyword evidence="6" id="KW-0418">Kinase</keyword>
<feature type="binding site" evidence="3">
    <location>
        <position position="30"/>
    </location>
    <ligand>
        <name>substrate</name>
    </ligand>
</feature>
<accession>A0A939H9C7</accession>
<feature type="binding site" evidence="3">
    <location>
        <position position="78"/>
    </location>
    <ligand>
        <name>substrate</name>
    </ligand>
</feature>
<evidence type="ECO:0000259" key="5">
    <source>
        <dbReference type="Pfam" id="PF01712"/>
    </source>
</evidence>
<evidence type="ECO:0000313" key="6">
    <source>
        <dbReference type="EMBL" id="MBO1264085.1"/>
    </source>
</evidence>
<comment type="similarity">
    <text evidence="1">Belongs to the DCK/DGK family.</text>
</comment>
<organism evidence="6 7">
    <name type="scientific">Proteiniclasticum aestuarii</name>
    <dbReference type="NCBI Taxonomy" id="2817862"/>
    <lineage>
        <taxon>Bacteria</taxon>
        <taxon>Bacillati</taxon>
        <taxon>Bacillota</taxon>
        <taxon>Clostridia</taxon>
        <taxon>Eubacteriales</taxon>
        <taxon>Clostridiaceae</taxon>
        <taxon>Proteiniclasticum</taxon>
    </lineage>
</organism>
<feature type="binding site" evidence="3">
    <location>
        <position position="53"/>
    </location>
    <ligand>
        <name>substrate</name>
    </ligand>
</feature>
<dbReference type="PIRSF" id="PIRSF000705">
    <property type="entry name" value="DNK"/>
    <property type="match status" value="1"/>
</dbReference>
<dbReference type="GO" id="GO:0005737">
    <property type="term" value="C:cytoplasm"/>
    <property type="evidence" value="ECO:0007669"/>
    <property type="project" value="TreeGrafter"/>
</dbReference>
<evidence type="ECO:0000256" key="3">
    <source>
        <dbReference type="PIRSR" id="PIRSR000705-2"/>
    </source>
</evidence>
<reference evidence="6" key="1">
    <citation type="submission" date="2021-03" db="EMBL/GenBank/DDBJ databases">
        <title>Proteiniclasticum marinus sp. nov., isolated from tidal flat sediment.</title>
        <authorList>
            <person name="Namirimu T."/>
            <person name="Yang J.-A."/>
            <person name="Yang S.-H."/>
            <person name="Kim Y.-J."/>
            <person name="Kwon K.K."/>
        </authorList>
    </citation>
    <scope>NUCLEOTIDE SEQUENCE</scope>
    <source>
        <strain evidence="6">SCR006</strain>
    </source>
</reference>
<feature type="binding site" evidence="3">
    <location>
        <position position="143"/>
    </location>
    <ligand>
        <name>substrate</name>
    </ligand>
</feature>
<proteinExistence type="inferred from homology"/>
<feature type="binding site" evidence="4">
    <location>
        <begin position="6"/>
        <end position="14"/>
    </location>
    <ligand>
        <name>ATP</name>
        <dbReference type="ChEBI" id="CHEBI:30616"/>
    </ligand>
</feature>
<evidence type="ECO:0000313" key="7">
    <source>
        <dbReference type="Proteomes" id="UP000664218"/>
    </source>
</evidence>
<dbReference type="InterPro" id="IPR031314">
    <property type="entry name" value="DNK_dom"/>
</dbReference>
<dbReference type="InterPro" id="IPR027417">
    <property type="entry name" value="P-loop_NTPase"/>
</dbReference>
<keyword evidence="4" id="KW-0547">Nucleotide-binding</keyword>
<sequence length="204" mass="24004">MIVVDGVVGSGKTTLMNILKEELGVSGFEEPVTDNPILGKFYHDRKRYAFPLQIFFLNRRFRMLKEAQAKKVSSVMDRSIYGDVIFAKLLHDGGDMEKDEFDLYQDLLTNMLDHIEAPKLMIYLRADVDTAIDRIEKRGRDYEQIVERDYWERLNREYEAYFSAYNLSKLLIIEAKDYDIRDSEEDRKKVVQLVKEALAETERK</sequence>
<dbReference type="AlphaFoldDB" id="A0A939H9C7"/>
<dbReference type="InterPro" id="IPR002624">
    <property type="entry name" value="DCK/DGK"/>
</dbReference>
<name>A0A939H9C7_9CLOT</name>
<feature type="binding site" evidence="3">
    <location>
        <position position="83"/>
    </location>
    <ligand>
        <name>substrate</name>
    </ligand>
</feature>
<feature type="active site" description="Proton acceptor" evidence="2">
    <location>
        <position position="77"/>
    </location>
</feature>
<dbReference type="PANTHER" id="PTHR10513">
    <property type="entry name" value="DEOXYNUCLEOSIDE KINASE"/>
    <property type="match status" value="1"/>
</dbReference>
<dbReference type="Proteomes" id="UP000664218">
    <property type="component" value="Unassembled WGS sequence"/>
</dbReference>
<dbReference type="InterPro" id="IPR050566">
    <property type="entry name" value="Deoxyribonucleoside_kinase"/>
</dbReference>
<evidence type="ECO:0000256" key="4">
    <source>
        <dbReference type="PIRSR" id="PIRSR000705-3"/>
    </source>
</evidence>
<feature type="domain" description="Deoxynucleoside kinase" evidence="5">
    <location>
        <begin position="2"/>
        <end position="197"/>
    </location>
</feature>
<dbReference type="EMBL" id="JAFNJU010000002">
    <property type="protein sequence ID" value="MBO1264085.1"/>
    <property type="molecule type" value="Genomic_DNA"/>
</dbReference>
<gene>
    <name evidence="6" type="ORF">J3A84_03375</name>
</gene>
<dbReference type="GO" id="GO:0019136">
    <property type="term" value="F:deoxynucleoside kinase activity"/>
    <property type="evidence" value="ECO:0007669"/>
    <property type="project" value="InterPro"/>
</dbReference>
<dbReference type="PANTHER" id="PTHR10513:SF35">
    <property type="entry name" value="DEOXYADENOSINE KINASE"/>
    <property type="match status" value="1"/>
</dbReference>
<comment type="caution">
    <text evidence="6">The sequence shown here is derived from an EMBL/GenBank/DDBJ whole genome shotgun (WGS) entry which is preliminary data.</text>
</comment>
<dbReference type="Pfam" id="PF01712">
    <property type="entry name" value="dNK"/>
    <property type="match status" value="1"/>
</dbReference>